<sequence>MKKIAVLVPCYNEELTIKAVVEDFKKVIPQADIYVYDNNSKDNTAQIAKEAGAIVVPEYRQGKGNVVRSMFRDIEADCYIMVDGDDTYPAEDAYRVAKVVLEGKADMAIGDRLSSTYFEENKRPFHNLGNKLVRMLINKIFKSNIKDIMTGCRAFNRTFVKSFPVLSKGFEIETEMSIHALDKKFLIGEVPIAYRDRPEGSESKLNTFADGFKVLKTILNLYKDYKPLSFFGIISLILLLLSGGMFAPILIGFFKTGLVPKFPTLIVAVGFLVCALVSFACGLILDTVKKRSDQFYEIALNMIESNKNR</sequence>
<evidence type="ECO:0000313" key="3">
    <source>
        <dbReference type="EMBL" id="RDY23286.1"/>
    </source>
</evidence>
<dbReference type="AlphaFoldDB" id="A0A371IS24"/>
<dbReference type="PANTHER" id="PTHR48090">
    <property type="entry name" value="UNDECAPRENYL-PHOSPHATE 4-DEOXY-4-FORMAMIDO-L-ARABINOSE TRANSFERASE-RELATED"/>
    <property type="match status" value="1"/>
</dbReference>
<dbReference type="PANTHER" id="PTHR48090:SF7">
    <property type="entry name" value="RFBJ PROTEIN"/>
    <property type="match status" value="1"/>
</dbReference>
<name>A0A371IS24_9FIRM</name>
<dbReference type="RefSeq" id="WP_115976101.1">
    <property type="nucleotide sequence ID" value="NZ_NOJZ02000015.1"/>
</dbReference>
<organism evidence="3 4">
    <name type="scientific">Romboutsia maritimum</name>
    <dbReference type="NCBI Taxonomy" id="2020948"/>
    <lineage>
        <taxon>Bacteria</taxon>
        <taxon>Bacillati</taxon>
        <taxon>Bacillota</taxon>
        <taxon>Clostridia</taxon>
        <taxon>Peptostreptococcales</taxon>
        <taxon>Peptostreptococcaceae</taxon>
        <taxon>Romboutsia</taxon>
    </lineage>
</organism>
<accession>A0A371IS24</accession>
<feature type="transmembrane region" description="Helical" evidence="1">
    <location>
        <begin position="265"/>
        <end position="285"/>
    </location>
</feature>
<keyword evidence="1" id="KW-0812">Transmembrane</keyword>
<reference evidence="3 4" key="1">
    <citation type="journal article" date="2017" name="Genome Announc.">
        <title>Draft Genome Sequence of Romboutsia maritimum sp. nov. Strain CCRI-22766(T), Isolated from Coastal Estuarine Mud.</title>
        <authorList>
            <person name="Maheux A.F."/>
            <person name="Boudreau D.K."/>
            <person name="Berube E."/>
            <person name="Boissinot M."/>
            <person name="Raymond F."/>
            <person name="Brodeur S."/>
            <person name="Corbeil J."/>
            <person name="Brightwell G."/>
            <person name="Broda D."/>
            <person name="Omar R.F."/>
            <person name="Bergeron M.G."/>
        </authorList>
    </citation>
    <scope>NUCLEOTIDE SEQUENCE [LARGE SCALE GENOMIC DNA]</scope>
    <source>
        <strain evidence="3 4">CCRI-22766</strain>
    </source>
</reference>
<dbReference type="InterPro" id="IPR001173">
    <property type="entry name" value="Glyco_trans_2-like"/>
</dbReference>
<keyword evidence="4" id="KW-1185">Reference proteome</keyword>
<dbReference type="EMBL" id="NOJZ02000015">
    <property type="protein sequence ID" value="RDY23286.1"/>
    <property type="molecule type" value="Genomic_DNA"/>
</dbReference>
<evidence type="ECO:0000313" key="4">
    <source>
        <dbReference type="Proteomes" id="UP000243494"/>
    </source>
</evidence>
<keyword evidence="1" id="KW-1133">Transmembrane helix</keyword>
<gene>
    <name evidence="3" type="ORF">CHF27_009075</name>
</gene>
<dbReference type="CDD" id="cd04179">
    <property type="entry name" value="DPM_DPG-synthase_like"/>
    <property type="match status" value="1"/>
</dbReference>
<comment type="caution">
    <text evidence="3">The sequence shown here is derived from an EMBL/GenBank/DDBJ whole genome shotgun (WGS) entry which is preliminary data.</text>
</comment>
<protein>
    <submittedName>
        <fullName evidence="3">Glycosyltransferase</fullName>
    </submittedName>
</protein>
<proteinExistence type="predicted"/>
<evidence type="ECO:0000256" key="1">
    <source>
        <dbReference type="SAM" id="Phobius"/>
    </source>
</evidence>
<dbReference type="Gene3D" id="3.90.550.10">
    <property type="entry name" value="Spore Coat Polysaccharide Biosynthesis Protein SpsA, Chain A"/>
    <property type="match status" value="1"/>
</dbReference>
<dbReference type="InterPro" id="IPR050256">
    <property type="entry name" value="Glycosyltransferase_2"/>
</dbReference>
<evidence type="ECO:0000259" key="2">
    <source>
        <dbReference type="Pfam" id="PF00535"/>
    </source>
</evidence>
<feature type="transmembrane region" description="Helical" evidence="1">
    <location>
        <begin position="228"/>
        <end position="253"/>
    </location>
</feature>
<dbReference type="Proteomes" id="UP000243494">
    <property type="component" value="Unassembled WGS sequence"/>
</dbReference>
<feature type="domain" description="Glycosyltransferase 2-like" evidence="2">
    <location>
        <begin position="6"/>
        <end position="160"/>
    </location>
</feature>
<keyword evidence="3" id="KW-0808">Transferase</keyword>
<dbReference type="InterPro" id="IPR029044">
    <property type="entry name" value="Nucleotide-diphossugar_trans"/>
</dbReference>
<dbReference type="Pfam" id="PF00535">
    <property type="entry name" value="Glycos_transf_2"/>
    <property type="match status" value="1"/>
</dbReference>
<dbReference type="OrthoDB" id="9810303at2"/>
<keyword evidence="1" id="KW-0472">Membrane</keyword>
<dbReference type="GO" id="GO:0016740">
    <property type="term" value="F:transferase activity"/>
    <property type="evidence" value="ECO:0007669"/>
    <property type="project" value="UniProtKB-KW"/>
</dbReference>
<dbReference type="SUPFAM" id="SSF53448">
    <property type="entry name" value="Nucleotide-diphospho-sugar transferases"/>
    <property type="match status" value="1"/>
</dbReference>